<dbReference type="InterPro" id="IPR036390">
    <property type="entry name" value="WH_DNA-bd_sf"/>
</dbReference>
<dbReference type="GO" id="GO:0003677">
    <property type="term" value="F:DNA binding"/>
    <property type="evidence" value="ECO:0007669"/>
    <property type="project" value="UniProtKB-KW"/>
</dbReference>
<dbReference type="PRINTS" id="PR00778">
    <property type="entry name" value="HTHARSR"/>
</dbReference>
<evidence type="ECO:0000313" key="6">
    <source>
        <dbReference type="Proteomes" id="UP000824175"/>
    </source>
</evidence>
<dbReference type="InterPro" id="IPR051081">
    <property type="entry name" value="HTH_MetalResp_TranReg"/>
</dbReference>
<dbReference type="Proteomes" id="UP000824175">
    <property type="component" value="Unassembled WGS sequence"/>
</dbReference>
<reference evidence="5" key="2">
    <citation type="journal article" date="2021" name="PeerJ">
        <title>Extensive microbial diversity within the chicken gut microbiome revealed by metagenomics and culture.</title>
        <authorList>
            <person name="Gilroy R."/>
            <person name="Ravi A."/>
            <person name="Getino M."/>
            <person name="Pursley I."/>
            <person name="Horton D.L."/>
            <person name="Alikhan N.F."/>
            <person name="Baker D."/>
            <person name="Gharbi K."/>
            <person name="Hall N."/>
            <person name="Watson M."/>
            <person name="Adriaenssens E.M."/>
            <person name="Foster-Nyarko E."/>
            <person name="Jarju S."/>
            <person name="Secka A."/>
            <person name="Antonio M."/>
            <person name="Oren A."/>
            <person name="Chaudhuri R.R."/>
            <person name="La Ragione R."/>
            <person name="Hildebrand F."/>
            <person name="Pallen M.J."/>
        </authorList>
    </citation>
    <scope>NUCLEOTIDE SEQUENCE</scope>
    <source>
        <strain evidence="5">CHK195-11698</strain>
    </source>
</reference>
<dbReference type="GO" id="GO:0003700">
    <property type="term" value="F:DNA-binding transcription factor activity"/>
    <property type="evidence" value="ECO:0007669"/>
    <property type="project" value="InterPro"/>
</dbReference>
<reference evidence="5" key="1">
    <citation type="submission" date="2020-10" db="EMBL/GenBank/DDBJ databases">
        <authorList>
            <person name="Gilroy R."/>
        </authorList>
    </citation>
    <scope>NUCLEOTIDE SEQUENCE</scope>
    <source>
        <strain evidence="5">CHK195-11698</strain>
    </source>
</reference>
<name>A0A9D1HSN2_9FIRM</name>
<dbReference type="CDD" id="cd00090">
    <property type="entry name" value="HTH_ARSR"/>
    <property type="match status" value="1"/>
</dbReference>
<dbReference type="PROSITE" id="PS50987">
    <property type="entry name" value="HTH_ARSR_2"/>
    <property type="match status" value="1"/>
</dbReference>
<evidence type="ECO:0000256" key="1">
    <source>
        <dbReference type="ARBA" id="ARBA00023015"/>
    </source>
</evidence>
<evidence type="ECO:0000256" key="2">
    <source>
        <dbReference type="ARBA" id="ARBA00023125"/>
    </source>
</evidence>
<gene>
    <name evidence="5" type="ORF">IAD15_12040</name>
</gene>
<evidence type="ECO:0000313" key="5">
    <source>
        <dbReference type="EMBL" id="HIU14774.1"/>
    </source>
</evidence>
<dbReference type="InterPro" id="IPR001845">
    <property type="entry name" value="HTH_ArsR_DNA-bd_dom"/>
</dbReference>
<evidence type="ECO:0000256" key="3">
    <source>
        <dbReference type="ARBA" id="ARBA00023163"/>
    </source>
</evidence>
<dbReference type="InterPro" id="IPR011991">
    <property type="entry name" value="ArsR-like_HTH"/>
</dbReference>
<dbReference type="AlphaFoldDB" id="A0A9D1HSN2"/>
<dbReference type="PANTHER" id="PTHR33154:SF33">
    <property type="entry name" value="TRANSCRIPTIONAL REPRESSOR SDPR"/>
    <property type="match status" value="1"/>
</dbReference>
<protein>
    <submittedName>
        <fullName evidence="5">Winged helix-turn-helix transcriptional regulator</fullName>
    </submittedName>
</protein>
<keyword evidence="3" id="KW-0804">Transcription</keyword>
<dbReference type="SMART" id="SM00418">
    <property type="entry name" value="HTH_ARSR"/>
    <property type="match status" value="1"/>
</dbReference>
<sequence length="123" mass="14218">MDDCLKQRKRLATGFKQYRNVFLALGDENRQLIFLVLLENDKVGMRVPDIASQTHLSRPAVSHHLKILKETGLVNLYRIGTRNDYYVEAESSCWKGLQQLTSQVEEVIEQAKQQGYPPLKEEE</sequence>
<dbReference type="Gene3D" id="1.10.10.10">
    <property type="entry name" value="Winged helix-like DNA-binding domain superfamily/Winged helix DNA-binding domain"/>
    <property type="match status" value="1"/>
</dbReference>
<accession>A0A9D1HSN2</accession>
<organism evidence="5 6">
    <name type="scientific">Candidatus Fimiplasma intestinipullorum</name>
    <dbReference type="NCBI Taxonomy" id="2840825"/>
    <lineage>
        <taxon>Bacteria</taxon>
        <taxon>Bacillati</taxon>
        <taxon>Bacillota</taxon>
        <taxon>Clostridia</taxon>
        <taxon>Eubacteriales</taxon>
        <taxon>Candidatus Fimiplasma</taxon>
    </lineage>
</organism>
<comment type="caution">
    <text evidence="5">The sequence shown here is derived from an EMBL/GenBank/DDBJ whole genome shotgun (WGS) entry which is preliminary data.</text>
</comment>
<dbReference type="PANTHER" id="PTHR33154">
    <property type="entry name" value="TRANSCRIPTIONAL REGULATOR, ARSR FAMILY"/>
    <property type="match status" value="1"/>
</dbReference>
<feature type="domain" description="HTH arsR-type" evidence="4">
    <location>
        <begin position="11"/>
        <end position="115"/>
    </location>
</feature>
<evidence type="ECO:0000259" key="4">
    <source>
        <dbReference type="PROSITE" id="PS50987"/>
    </source>
</evidence>
<keyword evidence="2" id="KW-0238">DNA-binding</keyword>
<dbReference type="Pfam" id="PF01022">
    <property type="entry name" value="HTH_5"/>
    <property type="match status" value="1"/>
</dbReference>
<dbReference type="InterPro" id="IPR036388">
    <property type="entry name" value="WH-like_DNA-bd_sf"/>
</dbReference>
<dbReference type="SUPFAM" id="SSF46785">
    <property type="entry name" value="Winged helix' DNA-binding domain"/>
    <property type="match status" value="1"/>
</dbReference>
<keyword evidence="1" id="KW-0805">Transcription regulation</keyword>
<dbReference type="EMBL" id="DVMJ01000113">
    <property type="protein sequence ID" value="HIU14774.1"/>
    <property type="molecule type" value="Genomic_DNA"/>
</dbReference>
<proteinExistence type="predicted"/>